<keyword evidence="13" id="KW-0413">Isomerase</keyword>
<feature type="binding site" evidence="9">
    <location>
        <position position="197"/>
    </location>
    <ligand>
        <name>1-deoxy-D-xylulose 5-phosphate</name>
        <dbReference type="ChEBI" id="CHEBI:57792"/>
    </ligand>
</feature>
<keyword evidence="3 9" id="KW-0479">Metal-binding</keyword>
<dbReference type="HAMAP" id="MF_00183">
    <property type="entry name" value="DXP_reductoisom"/>
    <property type="match status" value="1"/>
</dbReference>
<dbReference type="GO" id="GO:0030604">
    <property type="term" value="F:1-deoxy-D-xylulose-5-phosphate reductoisomerase activity"/>
    <property type="evidence" value="ECO:0007669"/>
    <property type="project" value="UniProtKB-UniRule"/>
</dbReference>
<dbReference type="InterPro" id="IPR036291">
    <property type="entry name" value="NAD(P)-bd_dom_sf"/>
</dbReference>
<feature type="binding site" evidence="9">
    <location>
        <position position="219"/>
    </location>
    <ligand>
        <name>Mn(2+)</name>
        <dbReference type="ChEBI" id="CHEBI:29035"/>
    </ligand>
</feature>
<evidence type="ECO:0000256" key="2">
    <source>
        <dbReference type="ARBA" id="ARBA00006825"/>
    </source>
</evidence>
<dbReference type="PANTHER" id="PTHR30525:SF0">
    <property type="entry name" value="1-DEOXY-D-XYLULOSE 5-PHOSPHATE REDUCTOISOMERASE, CHLOROPLASTIC"/>
    <property type="match status" value="1"/>
</dbReference>
<comment type="caution">
    <text evidence="13">The sequence shown here is derived from an EMBL/GenBank/DDBJ whole genome shotgun (WGS) entry which is preliminary data.</text>
</comment>
<dbReference type="Proteomes" id="UP000577362">
    <property type="component" value="Unassembled WGS sequence"/>
</dbReference>
<evidence type="ECO:0000256" key="4">
    <source>
        <dbReference type="ARBA" id="ARBA00022857"/>
    </source>
</evidence>
<dbReference type="PIRSF" id="PIRSF006205">
    <property type="entry name" value="Dxp_reductismrs"/>
    <property type="match status" value="1"/>
</dbReference>
<keyword evidence="7 9" id="KW-0414">Isoprene biosynthesis</keyword>
<feature type="binding site" evidence="9">
    <location>
        <position position="215"/>
    </location>
    <ligand>
        <name>1-deoxy-D-xylulose 5-phosphate</name>
        <dbReference type="ChEBI" id="CHEBI:57792"/>
    </ligand>
</feature>
<feature type="domain" description="DXP reductoisomerase C-terminal" evidence="12">
    <location>
        <begin position="259"/>
        <end position="376"/>
    </location>
</feature>
<feature type="binding site" evidence="9">
    <location>
        <position position="210"/>
    </location>
    <ligand>
        <name>1-deoxy-D-xylulose 5-phosphate</name>
        <dbReference type="ChEBI" id="CHEBI:57792"/>
    </ligand>
</feature>
<evidence type="ECO:0000313" key="14">
    <source>
        <dbReference type="Proteomes" id="UP000577362"/>
    </source>
</evidence>
<dbReference type="EC" id="1.1.1.267" evidence="9"/>
<keyword evidence="4 9" id="KW-0521">NADP</keyword>
<feature type="binding site" evidence="9">
    <location>
        <position position="150"/>
    </location>
    <ligand>
        <name>1-deoxy-D-xylulose 5-phosphate</name>
        <dbReference type="ChEBI" id="CHEBI:57792"/>
    </ligand>
</feature>
<keyword evidence="5 9" id="KW-0560">Oxidoreductase</keyword>
<dbReference type="Pfam" id="PF02670">
    <property type="entry name" value="DXP_reductoisom"/>
    <property type="match status" value="1"/>
</dbReference>
<organism evidence="13 14">
    <name type="scientific">Chelatococcus caeni</name>
    <dbReference type="NCBI Taxonomy" id="1348468"/>
    <lineage>
        <taxon>Bacteria</taxon>
        <taxon>Pseudomonadati</taxon>
        <taxon>Pseudomonadota</taxon>
        <taxon>Alphaproteobacteria</taxon>
        <taxon>Hyphomicrobiales</taxon>
        <taxon>Chelatococcaceae</taxon>
        <taxon>Chelatococcus</taxon>
    </lineage>
</organism>
<dbReference type="UniPathway" id="UPA00056">
    <property type="reaction ID" value="UER00092"/>
</dbReference>
<dbReference type="InterPro" id="IPR013644">
    <property type="entry name" value="DXP_reductoisomerase_C"/>
</dbReference>
<evidence type="ECO:0000259" key="10">
    <source>
        <dbReference type="Pfam" id="PF02670"/>
    </source>
</evidence>
<feature type="binding site" evidence="9">
    <location>
        <position position="14"/>
    </location>
    <ligand>
        <name>NADPH</name>
        <dbReference type="ChEBI" id="CHEBI:57783"/>
    </ligand>
</feature>
<feature type="domain" description="1-deoxy-D-xylulose 5-phosphate reductoisomerase C-terminal" evidence="11">
    <location>
        <begin position="144"/>
        <end position="227"/>
    </location>
</feature>
<comment type="similarity">
    <text evidence="2 9">Belongs to the DXR family.</text>
</comment>
<proteinExistence type="inferred from homology"/>
<dbReference type="InterPro" id="IPR036169">
    <property type="entry name" value="DXPR_C_sf"/>
</dbReference>
<dbReference type="InterPro" id="IPR003821">
    <property type="entry name" value="DXP_reductoisomerase"/>
</dbReference>
<dbReference type="SUPFAM" id="SSF69055">
    <property type="entry name" value="1-deoxy-D-xylulose-5-phosphate reductoisomerase, C-terminal domain"/>
    <property type="match status" value="1"/>
</dbReference>
<comment type="pathway">
    <text evidence="1 9">Isoprenoid biosynthesis; isopentenyl diphosphate biosynthesis via DXP pathway; isopentenyl diphosphate from 1-deoxy-D-xylulose 5-phosphate: step 1/6.</text>
</comment>
<dbReference type="Gene3D" id="3.40.50.720">
    <property type="entry name" value="NAD(P)-binding Rossmann-like Domain"/>
    <property type="match status" value="1"/>
</dbReference>
<feature type="binding site" evidence="9">
    <location>
        <position position="122"/>
    </location>
    <ligand>
        <name>NADPH</name>
        <dbReference type="ChEBI" id="CHEBI:57783"/>
    </ligand>
</feature>
<evidence type="ECO:0000256" key="9">
    <source>
        <dbReference type="HAMAP-Rule" id="MF_00183"/>
    </source>
</evidence>
<dbReference type="FunFam" id="3.40.50.720:FF:000045">
    <property type="entry name" value="1-deoxy-D-xylulose 5-phosphate reductoisomerase"/>
    <property type="match status" value="1"/>
</dbReference>
<dbReference type="InterPro" id="IPR026877">
    <property type="entry name" value="DXPR_C"/>
</dbReference>
<dbReference type="Pfam" id="PF08436">
    <property type="entry name" value="DXP_redisom_C"/>
    <property type="match status" value="1"/>
</dbReference>
<feature type="binding site" evidence="9">
    <location>
        <position position="37"/>
    </location>
    <ligand>
        <name>NADPH</name>
        <dbReference type="ChEBI" id="CHEBI:57783"/>
    </ligand>
</feature>
<dbReference type="Pfam" id="PF13288">
    <property type="entry name" value="DXPR_C"/>
    <property type="match status" value="1"/>
</dbReference>
<comment type="caution">
    <text evidence="9">Lacks conserved residue(s) required for the propagation of feature annotation.</text>
</comment>
<feature type="binding site" evidence="9">
    <location>
        <position position="149"/>
    </location>
    <ligand>
        <name>1-deoxy-D-xylulose 5-phosphate</name>
        <dbReference type="ChEBI" id="CHEBI:57792"/>
    </ligand>
</feature>
<dbReference type="PANTHER" id="PTHR30525">
    <property type="entry name" value="1-DEOXY-D-XYLULOSE 5-PHOSPHATE REDUCTOISOMERASE"/>
    <property type="match status" value="1"/>
</dbReference>
<comment type="cofactor">
    <cofactor evidence="9">
        <name>Mg(2+)</name>
        <dbReference type="ChEBI" id="CHEBI:18420"/>
    </cofactor>
    <cofactor evidence="9">
        <name>Mn(2+)</name>
        <dbReference type="ChEBI" id="CHEBI:29035"/>
    </cofactor>
</comment>
<comment type="catalytic activity">
    <reaction evidence="8">
        <text>2-C-methyl-D-erythritol 4-phosphate + NADP(+) = 1-deoxy-D-xylulose 5-phosphate + NADPH + H(+)</text>
        <dbReference type="Rhea" id="RHEA:13717"/>
        <dbReference type="ChEBI" id="CHEBI:15378"/>
        <dbReference type="ChEBI" id="CHEBI:57783"/>
        <dbReference type="ChEBI" id="CHEBI:57792"/>
        <dbReference type="ChEBI" id="CHEBI:58262"/>
        <dbReference type="ChEBI" id="CHEBI:58349"/>
        <dbReference type="EC" id="1.1.1.267"/>
    </reaction>
    <physiologicalReaction direction="right-to-left" evidence="8">
        <dbReference type="Rhea" id="RHEA:13719"/>
    </physiologicalReaction>
</comment>
<reference evidence="13 14" key="1">
    <citation type="submission" date="2020-08" db="EMBL/GenBank/DDBJ databases">
        <title>Genomic Encyclopedia of Type Strains, Phase IV (KMG-IV): sequencing the most valuable type-strain genomes for metagenomic binning, comparative biology and taxonomic classification.</title>
        <authorList>
            <person name="Goeker M."/>
        </authorList>
    </citation>
    <scope>NUCLEOTIDE SEQUENCE [LARGE SCALE GENOMIC DNA]</scope>
    <source>
        <strain evidence="13 14">DSM 103737</strain>
    </source>
</reference>
<evidence type="ECO:0000259" key="12">
    <source>
        <dbReference type="Pfam" id="PF13288"/>
    </source>
</evidence>
<comment type="function">
    <text evidence="9">Catalyzes the NADPH-dependent rearrangement and reduction of 1-deoxy-D-xylulose-5-phosphate (DXP) to 2-C-methyl-D-erythritol 4-phosphate (MEP).</text>
</comment>
<dbReference type="GO" id="GO:0016853">
    <property type="term" value="F:isomerase activity"/>
    <property type="evidence" value="ECO:0007669"/>
    <property type="project" value="UniProtKB-KW"/>
</dbReference>
<dbReference type="GO" id="GO:0030145">
    <property type="term" value="F:manganese ion binding"/>
    <property type="evidence" value="ECO:0007669"/>
    <property type="project" value="TreeGrafter"/>
</dbReference>
<gene>
    <name evidence="9" type="primary">dxr</name>
    <name evidence="13" type="ORF">GGR16_001154</name>
</gene>
<dbReference type="EMBL" id="JACIEN010000001">
    <property type="protein sequence ID" value="MBB4016148.1"/>
    <property type="molecule type" value="Genomic_DNA"/>
</dbReference>
<feature type="binding site" evidence="9">
    <location>
        <position position="174"/>
    </location>
    <ligand>
        <name>1-deoxy-D-xylulose 5-phosphate</name>
        <dbReference type="ChEBI" id="CHEBI:57792"/>
    </ligand>
</feature>
<dbReference type="AlphaFoldDB" id="A0A840BXG4"/>
<protein>
    <recommendedName>
        <fullName evidence="9">1-deoxy-D-xylulose 5-phosphate reductoisomerase</fullName>
        <shortName evidence="9">DXP reductoisomerase</shortName>
        <ecNumber evidence="9">1.1.1.267</ecNumber>
    </recommendedName>
    <alternativeName>
        <fullName evidence="9">1-deoxyxylulose-5-phosphate reductoisomerase</fullName>
    </alternativeName>
    <alternativeName>
        <fullName evidence="9">2-C-methyl-D-erythritol 4-phosphate synthase</fullName>
    </alternativeName>
</protein>
<name>A0A840BXG4_9HYPH</name>
<feature type="domain" description="1-deoxy-D-xylulose 5-phosphate reductoisomerase N-terminal" evidence="10">
    <location>
        <begin position="5"/>
        <end position="130"/>
    </location>
</feature>
<keyword evidence="6 9" id="KW-0464">Manganese</keyword>
<feature type="binding site" evidence="9">
    <location>
        <position position="12"/>
    </location>
    <ligand>
        <name>NADPH</name>
        <dbReference type="ChEBI" id="CHEBI:57783"/>
    </ligand>
</feature>
<evidence type="ECO:0000256" key="8">
    <source>
        <dbReference type="ARBA" id="ARBA00048543"/>
    </source>
</evidence>
<dbReference type="SUPFAM" id="SSF51735">
    <property type="entry name" value="NAD(P)-binding Rossmann-fold domains"/>
    <property type="match status" value="1"/>
</dbReference>
<feature type="binding site" evidence="9">
    <location>
        <position position="219"/>
    </location>
    <ligand>
        <name>1-deoxy-D-xylulose 5-phosphate</name>
        <dbReference type="ChEBI" id="CHEBI:57792"/>
    </ligand>
</feature>
<evidence type="ECO:0000313" key="13">
    <source>
        <dbReference type="EMBL" id="MBB4016148.1"/>
    </source>
</evidence>
<feature type="binding site" evidence="9">
    <location>
        <position position="123"/>
    </location>
    <ligand>
        <name>1-deoxy-D-xylulose 5-phosphate</name>
        <dbReference type="ChEBI" id="CHEBI:57792"/>
    </ligand>
</feature>
<feature type="binding site" evidence="9">
    <location>
        <position position="148"/>
    </location>
    <ligand>
        <name>Mn(2+)</name>
        <dbReference type="ChEBI" id="CHEBI:29035"/>
    </ligand>
</feature>
<evidence type="ECO:0000256" key="5">
    <source>
        <dbReference type="ARBA" id="ARBA00023002"/>
    </source>
</evidence>
<evidence type="ECO:0000259" key="11">
    <source>
        <dbReference type="Pfam" id="PF08436"/>
    </source>
</evidence>
<feature type="binding site" evidence="9">
    <location>
        <position position="13"/>
    </location>
    <ligand>
        <name>NADPH</name>
        <dbReference type="ChEBI" id="CHEBI:57783"/>
    </ligand>
</feature>
<evidence type="ECO:0000256" key="1">
    <source>
        <dbReference type="ARBA" id="ARBA00005094"/>
    </source>
</evidence>
<dbReference type="NCBIfam" id="TIGR00243">
    <property type="entry name" value="Dxr"/>
    <property type="match status" value="1"/>
</dbReference>
<dbReference type="GO" id="GO:0051484">
    <property type="term" value="P:isopentenyl diphosphate biosynthetic process, methylerythritol 4-phosphate pathway involved in terpenoid biosynthetic process"/>
    <property type="evidence" value="ECO:0007669"/>
    <property type="project" value="UniProtKB-ARBA"/>
</dbReference>
<feature type="binding site" evidence="9">
    <location>
        <position position="150"/>
    </location>
    <ligand>
        <name>Mn(2+)</name>
        <dbReference type="ChEBI" id="CHEBI:29035"/>
    </ligand>
</feature>
<evidence type="ECO:0000256" key="7">
    <source>
        <dbReference type="ARBA" id="ARBA00023229"/>
    </source>
</evidence>
<accession>A0A840BXG4</accession>
<dbReference type="InterPro" id="IPR013512">
    <property type="entry name" value="DXP_reductoisomerase_N"/>
</dbReference>
<feature type="binding site" evidence="9">
    <location>
        <position position="38"/>
    </location>
    <ligand>
        <name>NADPH</name>
        <dbReference type="ChEBI" id="CHEBI:57783"/>
    </ligand>
</feature>
<dbReference type="GO" id="GO:0070402">
    <property type="term" value="F:NADPH binding"/>
    <property type="evidence" value="ECO:0007669"/>
    <property type="project" value="InterPro"/>
</dbReference>
<dbReference type="SUPFAM" id="SSF55347">
    <property type="entry name" value="Glyceraldehyde-3-phosphate dehydrogenase-like, C-terminal domain"/>
    <property type="match status" value="1"/>
</dbReference>
<feature type="binding site" evidence="9">
    <location>
        <position position="203"/>
    </location>
    <ligand>
        <name>NADPH</name>
        <dbReference type="ChEBI" id="CHEBI:57783"/>
    </ligand>
</feature>
<keyword evidence="14" id="KW-1185">Reference proteome</keyword>
<sequence length="386" mass="39796">MATRLTILGASGSVGRAVADVVAAHPGRFEVEAVVAGRDARALADVALRLRARCAVLADGEGGAALAEALSGSGIASGAGEEAVLEAVDRDCDLVVAAIAGTAGLRPTHRALRPGRRIALANKECLVSAGAAFMRDAAAAGATILPLDSEHNALFQALGGAALDDVEAMTLTASGGPFRDWPAKAIAEATPQEALKHPNWSMGAKITVDSAGLMNKGLELIEAHHLFGLPAARLRAVVHPQSIVHGIVHFRDGSLSAGLAVPDMRVPVAHCLAWPERVETEVPRLDLAAMGCLTFAEPDTARFPALRLAREALEQGGAAPTVLNAANEVAVEAFLAGRIRFGDIARLVEAVCTHEGVGAAPAGIDEALAVDFAARERARALLQQSR</sequence>
<dbReference type="Gene3D" id="1.10.1740.10">
    <property type="match status" value="1"/>
</dbReference>
<keyword evidence="9" id="KW-0460">Magnesium</keyword>
<feature type="binding site" evidence="9">
    <location>
        <position position="124"/>
    </location>
    <ligand>
        <name>NADPH</name>
        <dbReference type="ChEBI" id="CHEBI:57783"/>
    </ligand>
</feature>
<feature type="binding site" evidence="9">
    <location>
        <position position="216"/>
    </location>
    <ligand>
        <name>1-deoxy-D-xylulose 5-phosphate</name>
        <dbReference type="ChEBI" id="CHEBI:57792"/>
    </ligand>
</feature>
<evidence type="ECO:0000256" key="3">
    <source>
        <dbReference type="ARBA" id="ARBA00022723"/>
    </source>
</evidence>
<dbReference type="RefSeq" id="WP_183315949.1">
    <property type="nucleotide sequence ID" value="NZ_JACIEN010000001.1"/>
</dbReference>
<evidence type="ECO:0000256" key="6">
    <source>
        <dbReference type="ARBA" id="ARBA00023211"/>
    </source>
</evidence>